<keyword evidence="10" id="KW-1185">Reference proteome</keyword>
<feature type="active site" evidence="5">
    <location>
        <position position="39"/>
    </location>
</feature>
<dbReference type="Proteomes" id="UP001307889">
    <property type="component" value="Chromosome 7"/>
</dbReference>
<evidence type="ECO:0000259" key="8">
    <source>
        <dbReference type="PROSITE" id="PS51160"/>
    </source>
</evidence>
<evidence type="ECO:0000256" key="3">
    <source>
        <dbReference type="ARBA" id="ARBA00022801"/>
    </source>
</evidence>
<dbReference type="EMBL" id="AP028915">
    <property type="protein sequence ID" value="BES96524.1"/>
    <property type="molecule type" value="Genomic_DNA"/>
</dbReference>
<sequence length="97" mass="10812">MSKFSSVDFEVHGKVQGVFFRKFAQKRAQELGLSGFVQNTPKGTVIGHVEGDRTKVQQMKQWLEKVGSPKSRIDKTVFADEKPVSQLAGTGFIIKQT</sequence>
<dbReference type="Pfam" id="PF00708">
    <property type="entry name" value="Acylphosphatase"/>
    <property type="match status" value="1"/>
</dbReference>
<dbReference type="InterPro" id="IPR017968">
    <property type="entry name" value="Acylphosphatase_CS"/>
</dbReference>
<evidence type="ECO:0000256" key="6">
    <source>
        <dbReference type="RuleBase" id="RU000553"/>
    </source>
</evidence>
<dbReference type="InterPro" id="IPR001792">
    <property type="entry name" value="Acylphosphatase-like_dom"/>
</dbReference>
<dbReference type="SUPFAM" id="SSF54975">
    <property type="entry name" value="Acylphosphatase/BLUF domain-like"/>
    <property type="match status" value="1"/>
</dbReference>
<dbReference type="EC" id="3.6.1.7" evidence="2 5"/>
<keyword evidence="3 5" id="KW-0378">Hydrolase</keyword>
<feature type="active site" evidence="5">
    <location>
        <position position="21"/>
    </location>
</feature>
<dbReference type="PANTHER" id="PTHR10029">
    <property type="entry name" value="ACYLPHOSPHATASE"/>
    <property type="match status" value="1"/>
</dbReference>
<dbReference type="PROSITE" id="PS00150">
    <property type="entry name" value="ACYLPHOSPHATASE_1"/>
    <property type="match status" value="1"/>
</dbReference>
<dbReference type="PROSITE" id="PS51160">
    <property type="entry name" value="ACYLPHOSPHATASE_3"/>
    <property type="match status" value="1"/>
</dbReference>
<dbReference type="PROSITE" id="PS00151">
    <property type="entry name" value="ACYLPHOSPHATASE_2"/>
    <property type="match status" value="1"/>
</dbReference>
<comment type="catalytic activity">
    <reaction evidence="4 5 6">
        <text>an acyl phosphate + H2O = a carboxylate + phosphate + H(+)</text>
        <dbReference type="Rhea" id="RHEA:14965"/>
        <dbReference type="ChEBI" id="CHEBI:15377"/>
        <dbReference type="ChEBI" id="CHEBI:15378"/>
        <dbReference type="ChEBI" id="CHEBI:29067"/>
        <dbReference type="ChEBI" id="CHEBI:43474"/>
        <dbReference type="ChEBI" id="CHEBI:59918"/>
        <dbReference type="EC" id="3.6.1.7"/>
    </reaction>
</comment>
<organism evidence="9 10">
    <name type="scientific">Nesidiocoris tenuis</name>
    <dbReference type="NCBI Taxonomy" id="355587"/>
    <lineage>
        <taxon>Eukaryota</taxon>
        <taxon>Metazoa</taxon>
        <taxon>Ecdysozoa</taxon>
        <taxon>Arthropoda</taxon>
        <taxon>Hexapoda</taxon>
        <taxon>Insecta</taxon>
        <taxon>Pterygota</taxon>
        <taxon>Neoptera</taxon>
        <taxon>Paraneoptera</taxon>
        <taxon>Hemiptera</taxon>
        <taxon>Heteroptera</taxon>
        <taxon>Panheteroptera</taxon>
        <taxon>Cimicomorpha</taxon>
        <taxon>Miridae</taxon>
        <taxon>Dicyphina</taxon>
        <taxon>Nesidiocoris</taxon>
    </lineage>
</organism>
<proteinExistence type="inferred from homology"/>
<evidence type="ECO:0000313" key="9">
    <source>
        <dbReference type="EMBL" id="BES96524.1"/>
    </source>
</evidence>
<evidence type="ECO:0000313" key="10">
    <source>
        <dbReference type="Proteomes" id="UP001307889"/>
    </source>
</evidence>
<dbReference type="Gene3D" id="3.30.70.100">
    <property type="match status" value="1"/>
</dbReference>
<evidence type="ECO:0000256" key="4">
    <source>
        <dbReference type="ARBA" id="ARBA00047645"/>
    </source>
</evidence>
<comment type="similarity">
    <text evidence="1 7">Belongs to the acylphosphatase family.</text>
</comment>
<evidence type="ECO:0000256" key="2">
    <source>
        <dbReference type="ARBA" id="ARBA00012150"/>
    </source>
</evidence>
<dbReference type="PANTHER" id="PTHR10029:SF3">
    <property type="entry name" value="ACYLPHOSPHATASE-RELATED"/>
    <property type="match status" value="1"/>
</dbReference>
<feature type="domain" description="Acylphosphatase-like" evidence="8">
    <location>
        <begin position="6"/>
        <end position="96"/>
    </location>
</feature>
<gene>
    <name evidence="9" type="ORF">NTJ_09335</name>
</gene>
<accession>A0ABN7AYW2</accession>
<dbReference type="InterPro" id="IPR020456">
    <property type="entry name" value="Acylphosphatase"/>
</dbReference>
<protein>
    <recommendedName>
        <fullName evidence="2 5">Acylphosphatase</fullName>
        <ecNumber evidence="2 5">3.6.1.7</ecNumber>
    </recommendedName>
</protein>
<evidence type="ECO:0000256" key="1">
    <source>
        <dbReference type="ARBA" id="ARBA00005614"/>
    </source>
</evidence>
<name>A0ABN7AYW2_9HEMI</name>
<evidence type="ECO:0000256" key="5">
    <source>
        <dbReference type="PROSITE-ProRule" id="PRU00520"/>
    </source>
</evidence>
<dbReference type="InterPro" id="IPR036046">
    <property type="entry name" value="Acylphosphatase-like_dom_sf"/>
</dbReference>
<dbReference type="PRINTS" id="PR00112">
    <property type="entry name" value="ACYLPHPHTASE"/>
</dbReference>
<reference evidence="9 10" key="1">
    <citation type="submission" date="2023-09" db="EMBL/GenBank/DDBJ databases">
        <title>Nesidiocoris tenuis whole genome shotgun sequence.</title>
        <authorList>
            <person name="Shibata T."/>
            <person name="Shimoda M."/>
            <person name="Kobayashi T."/>
            <person name="Uehara T."/>
        </authorList>
    </citation>
    <scope>NUCLEOTIDE SEQUENCE [LARGE SCALE GENOMIC DNA]</scope>
    <source>
        <strain evidence="9 10">Japan</strain>
    </source>
</reference>
<evidence type="ECO:0000256" key="7">
    <source>
        <dbReference type="RuleBase" id="RU004168"/>
    </source>
</evidence>